<evidence type="ECO:0000313" key="2">
    <source>
        <dbReference type="EMBL" id="NDK57627.1"/>
    </source>
</evidence>
<keyword evidence="3" id="KW-1185">Reference proteome</keyword>
<feature type="signal peptide" evidence="1">
    <location>
        <begin position="1"/>
        <end position="17"/>
    </location>
</feature>
<protein>
    <recommendedName>
        <fullName evidence="4">Tissue inhibitor of metalloproteinase</fullName>
    </recommendedName>
</protein>
<dbReference type="EMBL" id="JAAEAA010000032">
    <property type="protein sequence ID" value="NDK57627.1"/>
    <property type="molecule type" value="Genomic_DNA"/>
</dbReference>
<evidence type="ECO:0000313" key="3">
    <source>
        <dbReference type="Proteomes" id="UP000478546"/>
    </source>
</evidence>
<dbReference type="Proteomes" id="UP000478546">
    <property type="component" value="Unassembled WGS sequence"/>
</dbReference>
<keyword evidence="1" id="KW-0732">Signal</keyword>
<accession>A0A6B2H9Z4</accession>
<dbReference type="InterPro" id="IPR008993">
    <property type="entry name" value="TIMP-like_OB-fold"/>
</dbReference>
<evidence type="ECO:0008006" key="4">
    <source>
        <dbReference type="Google" id="ProtNLM"/>
    </source>
</evidence>
<gene>
    <name evidence="2" type="ORF">GWO68_17005</name>
</gene>
<dbReference type="AlphaFoldDB" id="A0A6B2H9Z4"/>
<proteinExistence type="predicted"/>
<comment type="caution">
    <text evidence="2">The sequence shown here is derived from an EMBL/GenBank/DDBJ whole genome shotgun (WGS) entry which is preliminary data.</text>
</comment>
<dbReference type="Gene3D" id="2.40.50.120">
    <property type="match status" value="1"/>
</dbReference>
<dbReference type="RefSeq" id="WP_162347687.1">
    <property type="nucleotide sequence ID" value="NZ_JAAEAA010000032.1"/>
</dbReference>
<evidence type="ECO:0000256" key="1">
    <source>
        <dbReference type="SAM" id="SignalP"/>
    </source>
</evidence>
<name>A0A6B2H9Z4_9BACT</name>
<feature type="chain" id="PRO_5025420507" description="Tissue inhibitor of metalloproteinase" evidence="1">
    <location>
        <begin position="18"/>
        <end position="282"/>
    </location>
</feature>
<sequence>MKKLLLFFLFLPSYVIACDCEQPLVALDFVRSEFVFWGTVVDKEYARDSQTYTVTFDVERHFKYNEIQPKTLKFTEQSEGEITGYGTSCDYSVSKGEKWLIYAYKYNDELFFGYPCSNSNRYNQLSDVNAEELEILENGNKIDLQKIDFSYTVIGGLSREFERATSENSINSLLAQLNPGYYRFEDDPFFESVAIRVDSTGILTDVMITDWMLVETKKLYGIPIYEYGKQSEPLSKVQEDILFNLKQSKKWQPARFSGVNVNSWVYLKVRIEKGKKPYATNY</sequence>
<dbReference type="SUPFAM" id="SSF50242">
    <property type="entry name" value="TIMP-like"/>
    <property type="match status" value="1"/>
</dbReference>
<reference evidence="2 3" key="1">
    <citation type="submission" date="2020-01" db="EMBL/GenBank/DDBJ databases">
        <authorList>
            <person name="Kim M.K."/>
        </authorList>
    </citation>
    <scope>NUCLEOTIDE SEQUENCE [LARGE SCALE GENOMIC DNA]</scope>
    <source>
        <strain evidence="2 3">BT213</strain>
    </source>
</reference>
<organism evidence="2 3">
    <name type="scientific">Pontibacter fetidus</name>
    <dbReference type="NCBI Taxonomy" id="2700082"/>
    <lineage>
        <taxon>Bacteria</taxon>
        <taxon>Pseudomonadati</taxon>
        <taxon>Bacteroidota</taxon>
        <taxon>Cytophagia</taxon>
        <taxon>Cytophagales</taxon>
        <taxon>Hymenobacteraceae</taxon>
        <taxon>Pontibacter</taxon>
    </lineage>
</organism>